<evidence type="ECO:0000313" key="3">
    <source>
        <dbReference type="Proteomes" id="UP000197619"/>
    </source>
</evidence>
<keyword evidence="3" id="KW-1185">Reference proteome</keyword>
<protein>
    <submittedName>
        <fullName evidence="2">RNA polymerase II subunit B1 CTD phosphatase RPAP2</fullName>
    </submittedName>
</protein>
<gene>
    <name evidence="2" type="primary">RPAP2_0</name>
    <name evidence="2" type="ORF">RLOC_00005059</name>
</gene>
<sequence>MMAAGTGKPHWWHAENKNSAAQKNEEAAQRKAALKAALRNKTEYEKKALSIAEQLLGDDIAEEFFLNCGKYITPFTHYKDIVDEQSIIKLASKYFEDQISKSQVWRRQVKPQDIELLKEGRSEQSGEEVKLRAEVIKEFDIENFWISSEP</sequence>
<dbReference type="EMBL" id="MUZQ01000300">
    <property type="protein sequence ID" value="OWK53197.1"/>
    <property type="molecule type" value="Genomic_DNA"/>
</dbReference>
<evidence type="ECO:0000256" key="1">
    <source>
        <dbReference type="SAM" id="MobiDB-lite"/>
    </source>
</evidence>
<organism evidence="2 3">
    <name type="scientific">Lonchura striata</name>
    <name type="common">white-rumped munia</name>
    <dbReference type="NCBI Taxonomy" id="40157"/>
    <lineage>
        <taxon>Eukaryota</taxon>
        <taxon>Metazoa</taxon>
        <taxon>Chordata</taxon>
        <taxon>Craniata</taxon>
        <taxon>Vertebrata</taxon>
        <taxon>Euteleostomi</taxon>
        <taxon>Archelosauria</taxon>
        <taxon>Archosauria</taxon>
        <taxon>Dinosauria</taxon>
        <taxon>Saurischia</taxon>
        <taxon>Theropoda</taxon>
        <taxon>Coelurosauria</taxon>
        <taxon>Aves</taxon>
        <taxon>Neognathae</taxon>
        <taxon>Neoaves</taxon>
        <taxon>Telluraves</taxon>
        <taxon>Australaves</taxon>
        <taxon>Passeriformes</taxon>
        <taxon>Passeroidea</taxon>
        <taxon>Estrildidae</taxon>
        <taxon>Estrildinae</taxon>
        <taxon>Lonchura</taxon>
    </lineage>
</organism>
<dbReference type="AlphaFoldDB" id="A0A218UHC9"/>
<feature type="region of interest" description="Disordered" evidence="1">
    <location>
        <begin position="1"/>
        <end position="28"/>
    </location>
</feature>
<dbReference type="InterPro" id="IPR038534">
    <property type="entry name" value="Rtr1/RPAP2_sf"/>
</dbReference>
<dbReference type="PANTHER" id="PTHR14732">
    <property type="entry name" value="RNA POLYMERASE II SUBUNIT B1 CTD PHOSPHATASE RPAP2-RELATED"/>
    <property type="match status" value="1"/>
</dbReference>
<evidence type="ECO:0000313" key="2">
    <source>
        <dbReference type="EMBL" id="OWK53197.1"/>
    </source>
</evidence>
<accession>A0A218UHC9</accession>
<dbReference type="InterPro" id="IPR039693">
    <property type="entry name" value="Rtr1/RPAP2"/>
</dbReference>
<dbReference type="GO" id="GO:0043175">
    <property type="term" value="F:RNA polymerase core enzyme binding"/>
    <property type="evidence" value="ECO:0007669"/>
    <property type="project" value="InterPro"/>
</dbReference>
<reference evidence="2 3" key="1">
    <citation type="submission" date="2017-05" db="EMBL/GenBank/DDBJ databases">
        <title>Genome of assembly of the Bengalese finch, Lonchura striata domestica.</title>
        <authorList>
            <person name="Colquitt B.M."/>
            <person name="Brainard M.S."/>
        </authorList>
    </citation>
    <scope>NUCLEOTIDE SEQUENCE [LARGE SCALE GENOMIC DNA]</scope>
    <source>
        <strain evidence="2">White83orange57</strain>
    </source>
</reference>
<dbReference type="Proteomes" id="UP000197619">
    <property type="component" value="Unassembled WGS sequence"/>
</dbReference>
<dbReference type="Gene3D" id="1.25.40.820">
    <property type="match status" value="1"/>
</dbReference>
<proteinExistence type="predicted"/>
<name>A0A218UHC9_9PASE</name>
<dbReference type="GO" id="GO:0005634">
    <property type="term" value="C:nucleus"/>
    <property type="evidence" value="ECO:0007669"/>
    <property type="project" value="TreeGrafter"/>
</dbReference>
<dbReference type="PANTHER" id="PTHR14732:SF0">
    <property type="entry name" value="RNA POLYMERASE II SUBUNIT B1 CTD PHOSPHATASE RPAP2-RELATED"/>
    <property type="match status" value="1"/>
</dbReference>
<dbReference type="GO" id="GO:0008420">
    <property type="term" value="F:RNA polymerase II CTD heptapeptide repeat phosphatase activity"/>
    <property type="evidence" value="ECO:0007669"/>
    <property type="project" value="InterPro"/>
</dbReference>
<comment type="caution">
    <text evidence="2">The sequence shown here is derived from an EMBL/GenBank/DDBJ whole genome shotgun (WGS) entry which is preliminary data.</text>
</comment>
<dbReference type="GO" id="GO:0005737">
    <property type="term" value="C:cytoplasm"/>
    <property type="evidence" value="ECO:0007669"/>
    <property type="project" value="TreeGrafter"/>
</dbReference>